<dbReference type="CDD" id="cd23767">
    <property type="entry name" value="IQCD"/>
    <property type="match status" value="1"/>
</dbReference>
<evidence type="ECO:0000313" key="2">
    <source>
        <dbReference type="EMBL" id="KDO17060.1"/>
    </source>
</evidence>
<dbReference type="GeneID" id="24139054"/>
<dbReference type="AlphaFoldDB" id="A0A067BK00"/>
<dbReference type="InterPro" id="IPR000048">
    <property type="entry name" value="IQ_motif_EF-hand-BS"/>
</dbReference>
<protein>
    <submittedName>
        <fullName evidence="2">Uncharacterized protein</fullName>
    </submittedName>
</protein>
<dbReference type="SMART" id="SM00015">
    <property type="entry name" value="IQ"/>
    <property type="match status" value="1"/>
</dbReference>
<gene>
    <name evidence="2" type="ORF">SPRG_17515</name>
</gene>
<proteinExistence type="predicted"/>
<evidence type="ECO:0000313" key="3">
    <source>
        <dbReference type="Proteomes" id="UP000030745"/>
    </source>
</evidence>
<dbReference type="Pfam" id="PF00612">
    <property type="entry name" value="IQ"/>
    <property type="match status" value="1"/>
</dbReference>
<organism evidence="2 3">
    <name type="scientific">Saprolegnia parasitica (strain CBS 223.65)</name>
    <dbReference type="NCBI Taxonomy" id="695850"/>
    <lineage>
        <taxon>Eukaryota</taxon>
        <taxon>Sar</taxon>
        <taxon>Stramenopiles</taxon>
        <taxon>Oomycota</taxon>
        <taxon>Saprolegniomycetes</taxon>
        <taxon>Saprolegniales</taxon>
        <taxon>Saprolegniaceae</taxon>
        <taxon>Saprolegnia</taxon>
    </lineage>
</organism>
<keyword evidence="1" id="KW-0175">Coiled coil</keyword>
<name>A0A067BK00_SAPPC</name>
<dbReference type="EMBL" id="KK583798">
    <property type="protein sequence ID" value="KDO17060.1"/>
    <property type="molecule type" value="Genomic_DNA"/>
</dbReference>
<dbReference type="RefSeq" id="XP_012212231.1">
    <property type="nucleotide sequence ID" value="XM_012356841.1"/>
</dbReference>
<dbReference type="VEuPathDB" id="FungiDB:SPRG_17515"/>
<dbReference type="KEGG" id="spar:SPRG_17515"/>
<dbReference type="Proteomes" id="UP000030745">
    <property type="component" value="Unassembled WGS sequence"/>
</dbReference>
<reference evidence="2 3" key="1">
    <citation type="journal article" date="2013" name="PLoS Genet.">
        <title>Distinctive expansion of potential virulence genes in the genome of the oomycete fish pathogen Saprolegnia parasitica.</title>
        <authorList>
            <person name="Jiang R.H."/>
            <person name="de Bruijn I."/>
            <person name="Haas B.J."/>
            <person name="Belmonte R."/>
            <person name="Lobach L."/>
            <person name="Christie J."/>
            <person name="van den Ackerveken G."/>
            <person name="Bottin A."/>
            <person name="Bulone V."/>
            <person name="Diaz-Moreno S.M."/>
            <person name="Dumas B."/>
            <person name="Fan L."/>
            <person name="Gaulin E."/>
            <person name="Govers F."/>
            <person name="Grenville-Briggs L.J."/>
            <person name="Horner N.R."/>
            <person name="Levin J.Z."/>
            <person name="Mammella M."/>
            <person name="Meijer H.J."/>
            <person name="Morris P."/>
            <person name="Nusbaum C."/>
            <person name="Oome S."/>
            <person name="Phillips A.J."/>
            <person name="van Rooyen D."/>
            <person name="Rzeszutek E."/>
            <person name="Saraiva M."/>
            <person name="Secombes C.J."/>
            <person name="Seidl M.F."/>
            <person name="Snel B."/>
            <person name="Stassen J.H."/>
            <person name="Sykes S."/>
            <person name="Tripathy S."/>
            <person name="van den Berg H."/>
            <person name="Vega-Arreguin J.C."/>
            <person name="Wawra S."/>
            <person name="Young S.K."/>
            <person name="Zeng Q."/>
            <person name="Dieguez-Uribeondo J."/>
            <person name="Russ C."/>
            <person name="Tyler B.M."/>
            <person name="van West P."/>
        </authorList>
    </citation>
    <scope>NUCLEOTIDE SEQUENCE [LARGE SCALE GENOMIC DNA]</scope>
    <source>
        <strain evidence="2 3">CBS 223.65</strain>
    </source>
</reference>
<evidence type="ECO:0000256" key="1">
    <source>
        <dbReference type="SAM" id="Coils"/>
    </source>
</evidence>
<dbReference type="PROSITE" id="PS50096">
    <property type="entry name" value="IQ"/>
    <property type="match status" value="1"/>
</dbReference>
<accession>A0A067BK00</accession>
<keyword evidence="3" id="KW-1185">Reference proteome</keyword>
<feature type="coiled-coil region" evidence="1">
    <location>
        <begin position="163"/>
        <end position="190"/>
    </location>
</feature>
<sequence>MAIKSNTRQRLRAPRPFPPSADGRFHRWFRIPWSYSHGTSRNIRSERAIPRLQLDKLPVRAWNDGNTKTKKKVPRRKPSLRQMQAATRIQACFRGYHCRMAYRIKHDKLRRRADARTRLGVLSPFLNARPERFPRISTRTAVQGRQNQAAATHKQDSETSFLRTQLTDREEELMEELKSLNQALEARRKAHAAPRLPLLVKTTSFGA</sequence>